<sequence length="421" mass="47714">MLLIKILVALQISHYYGILGRPLALSKPLVKRAETPLDILRGVEEDAGRSQARLEEKKSKSSERVLSPKTSSSFSALGQGVSEIRTVHDNQINPPSVSQVSCNQFSELSEDPNFQQDYASVIGHLDQYESEMFQRIVKNDPAANPFIHLDTLRAILDDFEKGEVLKFVQKYSTVLQSSAFEFKESHVTGYTNTYRSICEYYSTHCPPGPVFLIIAQATIAALHDQIPTSHPAHRMKEKICADVEILMKKFDNTAKGRVSLAMTGRLSKILIDDFTQKPPYTAQFLQDYYVNINSLLAELSNADKDSFWDFRKSYVKYSAIGSITSMTDEQVAQYRLRFEKDISQSPQDQNAYESLQDKLDYTPAAENDSGRACHKETLILLSNIGKSEMDIFFRALGNLINNFYKDKKRNFFSNLKLCGFK</sequence>
<gene>
    <name evidence="1" type="ORF">MJO28_009546</name>
</gene>
<dbReference type="Proteomes" id="UP001060170">
    <property type="component" value="Chromosome 9"/>
</dbReference>
<comment type="caution">
    <text evidence="1">The sequence shown here is derived from an EMBL/GenBank/DDBJ whole genome shotgun (WGS) entry which is preliminary data.</text>
</comment>
<organism evidence="1 2">
    <name type="scientific">Puccinia striiformis f. sp. tritici</name>
    <dbReference type="NCBI Taxonomy" id="168172"/>
    <lineage>
        <taxon>Eukaryota</taxon>
        <taxon>Fungi</taxon>
        <taxon>Dikarya</taxon>
        <taxon>Basidiomycota</taxon>
        <taxon>Pucciniomycotina</taxon>
        <taxon>Pucciniomycetes</taxon>
        <taxon>Pucciniales</taxon>
        <taxon>Pucciniaceae</taxon>
        <taxon>Puccinia</taxon>
    </lineage>
</organism>
<reference evidence="2" key="1">
    <citation type="journal article" date="2018" name="BMC Genomics">
        <title>Genomic insights into host adaptation between the wheat stripe rust pathogen (Puccinia striiformis f. sp. tritici) and the barley stripe rust pathogen (Puccinia striiformis f. sp. hordei).</title>
        <authorList>
            <person name="Xia C."/>
            <person name="Wang M."/>
            <person name="Yin C."/>
            <person name="Cornejo O.E."/>
            <person name="Hulbert S.H."/>
            <person name="Chen X."/>
        </authorList>
    </citation>
    <scope>NUCLEOTIDE SEQUENCE [LARGE SCALE GENOMIC DNA]</scope>
    <source>
        <strain evidence="2">93-210</strain>
    </source>
</reference>
<reference evidence="1 2" key="3">
    <citation type="journal article" date="2022" name="Microbiol. Spectr.">
        <title>Folding features and dynamics of 3D genome architecture in plant fungal pathogens.</title>
        <authorList>
            <person name="Xia C."/>
        </authorList>
    </citation>
    <scope>NUCLEOTIDE SEQUENCE [LARGE SCALE GENOMIC DNA]</scope>
    <source>
        <strain evidence="1 2">93-210</strain>
    </source>
</reference>
<name>A0ACC0E874_9BASI</name>
<feature type="non-terminal residue" evidence="1">
    <location>
        <position position="421"/>
    </location>
</feature>
<evidence type="ECO:0000313" key="1">
    <source>
        <dbReference type="EMBL" id="KAI7947638.1"/>
    </source>
</evidence>
<evidence type="ECO:0000313" key="2">
    <source>
        <dbReference type="Proteomes" id="UP001060170"/>
    </source>
</evidence>
<accession>A0ACC0E874</accession>
<proteinExistence type="predicted"/>
<protein>
    <submittedName>
        <fullName evidence="1">Uncharacterized protein</fullName>
    </submittedName>
</protein>
<reference evidence="2" key="2">
    <citation type="journal article" date="2018" name="Mol. Plant Microbe Interact.">
        <title>Genome sequence resources for the wheat stripe rust pathogen (Puccinia striiformis f. sp. tritici) and the barley stripe rust pathogen (Puccinia striiformis f. sp. hordei).</title>
        <authorList>
            <person name="Xia C."/>
            <person name="Wang M."/>
            <person name="Yin C."/>
            <person name="Cornejo O.E."/>
            <person name="Hulbert S.H."/>
            <person name="Chen X."/>
        </authorList>
    </citation>
    <scope>NUCLEOTIDE SEQUENCE [LARGE SCALE GENOMIC DNA]</scope>
    <source>
        <strain evidence="2">93-210</strain>
    </source>
</reference>
<dbReference type="EMBL" id="CM045873">
    <property type="protein sequence ID" value="KAI7947638.1"/>
    <property type="molecule type" value="Genomic_DNA"/>
</dbReference>
<keyword evidence="2" id="KW-1185">Reference proteome</keyword>